<dbReference type="GO" id="GO:0033619">
    <property type="term" value="P:membrane protein proteolysis"/>
    <property type="evidence" value="ECO:0007669"/>
    <property type="project" value="TreeGrafter"/>
</dbReference>
<feature type="transmembrane region" description="Helical" evidence="2">
    <location>
        <begin position="83"/>
        <end position="108"/>
    </location>
</feature>
<dbReference type="PANTHER" id="PTHR12174">
    <property type="entry name" value="SIGNAL PEPTIDE PEPTIDASE"/>
    <property type="match status" value="1"/>
</dbReference>
<evidence type="ECO:0000256" key="1">
    <source>
        <dbReference type="ARBA" id="ARBA00022670"/>
    </source>
</evidence>
<organism evidence="3 4">
    <name type="scientific">Malus domestica</name>
    <name type="common">Apple</name>
    <name type="synonym">Pyrus malus</name>
    <dbReference type="NCBI Taxonomy" id="3750"/>
    <lineage>
        <taxon>Eukaryota</taxon>
        <taxon>Viridiplantae</taxon>
        <taxon>Streptophyta</taxon>
        <taxon>Embryophyta</taxon>
        <taxon>Tracheophyta</taxon>
        <taxon>Spermatophyta</taxon>
        <taxon>Magnoliopsida</taxon>
        <taxon>eudicotyledons</taxon>
        <taxon>Gunneridae</taxon>
        <taxon>Pentapetalae</taxon>
        <taxon>rosids</taxon>
        <taxon>fabids</taxon>
        <taxon>Rosales</taxon>
        <taxon>Rosaceae</taxon>
        <taxon>Amygdaloideae</taxon>
        <taxon>Maleae</taxon>
        <taxon>Malus</taxon>
    </lineage>
</organism>
<dbReference type="GO" id="GO:0098554">
    <property type="term" value="C:cytoplasmic side of endoplasmic reticulum membrane"/>
    <property type="evidence" value="ECO:0007669"/>
    <property type="project" value="TreeGrafter"/>
</dbReference>
<feature type="transmembrane region" description="Helical" evidence="2">
    <location>
        <begin position="56"/>
        <end position="77"/>
    </location>
</feature>
<evidence type="ECO:0000313" key="3">
    <source>
        <dbReference type="EMBL" id="RXH73077.1"/>
    </source>
</evidence>
<name>A0A498HUA4_MALDO</name>
<dbReference type="PANTHER" id="PTHR12174:SF90">
    <property type="entry name" value="SIGNAL PEPTIDE PEPTIDASE-LIKE 3"/>
    <property type="match status" value="1"/>
</dbReference>
<sequence length="111" mass="12289">MVPKSDGEALKKSVEDGKKGQVLIFTVSPNSLLTSFSVESNAGTAKDDSEDEVMNLSVASDVCFIITAFTFLLLPYFVMSTWFIWVLIILFCIGGIEEMHNCVLSVILRYI</sequence>
<evidence type="ECO:0000313" key="4">
    <source>
        <dbReference type="Proteomes" id="UP000290289"/>
    </source>
</evidence>
<reference evidence="3 4" key="1">
    <citation type="submission" date="2018-10" db="EMBL/GenBank/DDBJ databases">
        <title>A high-quality apple genome assembly.</title>
        <authorList>
            <person name="Hu J."/>
        </authorList>
    </citation>
    <scope>NUCLEOTIDE SEQUENCE [LARGE SCALE GENOMIC DNA]</scope>
    <source>
        <strain evidence="4">cv. HFTH1</strain>
        <tissue evidence="3">Young leaf</tissue>
    </source>
</reference>
<proteinExistence type="predicted"/>
<dbReference type="InterPro" id="IPR007369">
    <property type="entry name" value="Peptidase_A22B_SPP"/>
</dbReference>
<keyword evidence="4" id="KW-1185">Reference proteome</keyword>
<keyword evidence="2" id="KW-0812">Transmembrane</keyword>
<keyword evidence="2" id="KW-1133">Transmembrane helix</keyword>
<dbReference type="GO" id="GO:0042500">
    <property type="term" value="F:aspartic endopeptidase activity, intramembrane cleaving"/>
    <property type="evidence" value="ECO:0007669"/>
    <property type="project" value="InterPro"/>
</dbReference>
<dbReference type="EMBL" id="RDQH01000341">
    <property type="protein sequence ID" value="RXH73077.1"/>
    <property type="molecule type" value="Genomic_DNA"/>
</dbReference>
<dbReference type="Proteomes" id="UP000290289">
    <property type="component" value="Chromosome 15"/>
</dbReference>
<dbReference type="GO" id="GO:0030660">
    <property type="term" value="C:Golgi-associated vesicle membrane"/>
    <property type="evidence" value="ECO:0007669"/>
    <property type="project" value="TreeGrafter"/>
</dbReference>
<accession>A0A498HUA4</accession>
<keyword evidence="1" id="KW-0378">Hydrolase</keyword>
<keyword evidence="1" id="KW-0645">Protease</keyword>
<dbReference type="Pfam" id="PF04258">
    <property type="entry name" value="Peptidase_A22B"/>
    <property type="match status" value="1"/>
</dbReference>
<evidence type="ECO:0000256" key="2">
    <source>
        <dbReference type="SAM" id="Phobius"/>
    </source>
</evidence>
<gene>
    <name evidence="3" type="ORF">DVH24_012761</name>
</gene>
<dbReference type="AlphaFoldDB" id="A0A498HUA4"/>
<dbReference type="STRING" id="3750.A0A498HUA4"/>
<dbReference type="GO" id="GO:0005765">
    <property type="term" value="C:lysosomal membrane"/>
    <property type="evidence" value="ECO:0007669"/>
    <property type="project" value="TreeGrafter"/>
</dbReference>
<dbReference type="GO" id="GO:0098553">
    <property type="term" value="C:lumenal side of endoplasmic reticulum membrane"/>
    <property type="evidence" value="ECO:0007669"/>
    <property type="project" value="TreeGrafter"/>
</dbReference>
<keyword evidence="2" id="KW-0472">Membrane</keyword>
<protein>
    <submittedName>
        <fullName evidence="3">Uncharacterized protein</fullName>
    </submittedName>
</protein>
<comment type="caution">
    <text evidence="3">The sequence shown here is derived from an EMBL/GenBank/DDBJ whole genome shotgun (WGS) entry which is preliminary data.</text>
</comment>